<feature type="region of interest" description="Disordered" evidence="1">
    <location>
        <begin position="158"/>
        <end position="203"/>
    </location>
</feature>
<feature type="region of interest" description="Disordered" evidence="1">
    <location>
        <begin position="1"/>
        <end position="136"/>
    </location>
</feature>
<keyword evidence="2" id="KW-1185">Reference proteome</keyword>
<name>A0ABM3MHU5_GALME</name>
<sequence length="203" mass="20885">MPQRGRHRGAPDRPIIKRDLLDPSKSEILPASALGLGPRSGGPTAGGSAGRSGIPRRVPECTPPRDTPRSPSPSPAPDSPSTDRPPTAATKRAAPSSSSYTSSESSVAHDDKRACVEDSSPASLPSLAPSPVPVSVPVAVGTEEPEIVPTPRFRVLVGGSRPATVGPAPGTIIDTSLDTHSTSSQSQPERAASRGRPPRPTRI</sequence>
<feature type="compositionally biased region" description="Gly residues" evidence="1">
    <location>
        <begin position="38"/>
        <end position="50"/>
    </location>
</feature>
<evidence type="ECO:0000256" key="1">
    <source>
        <dbReference type="SAM" id="MobiDB-lite"/>
    </source>
</evidence>
<proteinExistence type="predicted"/>
<feature type="compositionally biased region" description="Basic and acidic residues" evidence="1">
    <location>
        <begin position="107"/>
        <end position="116"/>
    </location>
</feature>
<dbReference type="Proteomes" id="UP001652740">
    <property type="component" value="Unplaced"/>
</dbReference>
<feature type="compositionally biased region" description="Basic and acidic residues" evidence="1">
    <location>
        <begin position="9"/>
        <end position="25"/>
    </location>
</feature>
<protein>
    <submittedName>
        <fullName evidence="3">Uncharacterized protein DKFZp434B061-like</fullName>
    </submittedName>
</protein>
<gene>
    <name evidence="3" type="primary">LOC128200651</name>
</gene>
<dbReference type="RefSeq" id="XP_052750705.1">
    <property type="nucleotide sequence ID" value="XM_052894745.1"/>
</dbReference>
<feature type="compositionally biased region" description="Polar residues" evidence="1">
    <location>
        <begin position="173"/>
        <end position="188"/>
    </location>
</feature>
<accession>A0ABM3MHU5</accession>
<evidence type="ECO:0000313" key="3">
    <source>
        <dbReference type="RefSeq" id="XP_052750705.1"/>
    </source>
</evidence>
<reference evidence="3" key="1">
    <citation type="submission" date="2025-08" db="UniProtKB">
        <authorList>
            <consortium name="RefSeq"/>
        </authorList>
    </citation>
    <scope>IDENTIFICATION</scope>
    <source>
        <tissue evidence="3">Whole larvae</tissue>
    </source>
</reference>
<dbReference type="GeneID" id="128200651"/>
<evidence type="ECO:0000313" key="2">
    <source>
        <dbReference type="Proteomes" id="UP001652740"/>
    </source>
</evidence>
<feature type="compositionally biased region" description="Low complexity" evidence="1">
    <location>
        <begin position="79"/>
        <end position="106"/>
    </location>
</feature>
<organism evidence="2 3">
    <name type="scientific">Galleria mellonella</name>
    <name type="common">Greater wax moth</name>
    <dbReference type="NCBI Taxonomy" id="7137"/>
    <lineage>
        <taxon>Eukaryota</taxon>
        <taxon>Metazoa</taxon>
        <taxon>Ecdysozoa</taxon>
        <taxon>Arthropoda</taxon>
        <taxon>Hexapoda</taxon>
        <taxon>Insecta</taxon>
        <taxon>Pterygota</taxon>
        <taxon>Neoptera</taxon>
        <taxon>Endopterygota</taxon>
        <taxon>Lepidoptera</taxon>
        <taxon>Glossata</taxon>
        <taxon>Ditrysia</taxon>
        <taxon>Pyraloidea</taxon>
        <taxon>Pyralidae</taxon>
        <taxon>Galleriinae</taxon>
        <taxon>Galleria</taxon>
    </lineage>
</organism>